<gene>
    <name evidence="1" type="ORF">PCA10_26100</name>
</gene>
<sequence>MLQPRTPLASPPAPGPLFDCASPFASIALVQPAHGERLGDHLGDRLQRCLARLFERRKTR</sequence>
<dbReference type="STRING" id="1245471.PCA10_26100"/>
<dbReference type="Proteomes" id="UP000015503">
    <property type="component" value="Chromosome"/>
</dbReference>
<accession>S6AEW2</accession>
<evidence type="ECO:0000313" key="2">
    <source>
        <dbReference type="Proteomes" id="UP000015503"/>
    </source>
</evidence>
<keyword evidence="2" id="KW-1185">Reference proteome</keyword>
<reference evidence="1 2" key="1">
    <citation type="journal article" date="2013" name="Genome Announc.">
        <title>Complete Genome Sequence of the Carbazole Degrader Pseudomonas resinovorans Strain CA10 (NBRC 106553).</title>
        <authorList>
            <person name="Shintani M."/>
            <person name="Hosoyama A."/>
            <person name="Ohji S."/>
            <person name="Tsuchikane K."/>
            <person name="Takarada H."/>
            <person name="Yamazoe A."/>
            <person name="Fujita N."/>
            <person name="Nojiri H."/>
        </authorList>
    </citation>
    <scope>NUCLEOTIDE SEQUENCE [LARGE SCALE GENOMIC DNA]</scope>
    <source>
        <strain evidence="1 2">NBRC 106553</strain>
    </source>
</reference>
<evidence type="ECO:0000313" key="1">
    <source>
        <dbReference type="EMBL" id="BAN48342.1"/>
    </source>
</evidence>
<dbReference type="HOGENOM" id="CLU_2938257_0_0_6"/>
<protein>
    <submittedName>
        <fullName evidence="1">Uncharacterized protein</fullName>
    </submittedName>
</protein>
<name>S6AEW2_METRE</name>
<organism evidence="1 2">
    <name type="scientific">Metapseudomonas resinovorans NBRC 106553</name>
    <dbReference type="NCBI Taxonomy" id="1245471"/>
    <lineage>
        <taxon>Bacteria</taxon>
        <taxon>Pseudomonadati</taxon>
        <taxon>Pseudomonadota</taxon>
        <taxon>Gammaproteobacteria</taxon>
        <taxon>Pseudomonadales</taxon>
        <taxon>Pseudomonadaceae</taxon>
        <taxon>Metapseudomonas</taxon>
    </lineage>
</organism>
<dbReference type="EMBL" id="AP013068">
    <property type="protein sequence ID" value="BAN48342.1"/>
    <property type="molecule type" value="Genomic_DNA"/>
</dbReference>
<dbReference type="OrthoDB" id="7016471at2"/>
<dbReference type="AlphaFoldDB" id="S6AEW2"/>
<proteinExistence type="predicted"/>
<dbReference type="RefSeq" id="WP_016492536.1">
    <property type="nucleotide sequence ID" value="NC_021499.1"/>
</dbReference>
<dbReference type="eggNOG" id="ENOG5031HPP">
    <property type="taxonomic scope" value="Bacteria"/>
</dbReference>
<dbReference type="KEGG" id="pre:PCA10_26100"/>